<keyword evidence="2" id="KW-1185">Reference proteome</keyword>
<sequence>MNNKEQTLQIHSDYPARVLREDQETGDIDLFIDLSNRSINLKLISLEALGISRIQLPQARGILIRYCKKAYNKKATIHFLKNIDLHSHIMNFEINICDLNICIEDTEDAVEFILKEK</sequence>
<accession>A0A1M6IGX2</accession>
<dbReference type="AlphaFoldDB" id="A0A1M6IGX2"/>
<evidence type="ECO:0000313" key="2">
    <source>
        <dbReference type="Proteomes" id="UP000184536"/>
    </source>
</evidence>
<protein>
    <submittedName>
        <fullName evidence="1">Uncharacterized protein</fullName>
    </submittedName>
</protein>
<dbReference type="RefSeq" id="WP_110941001.1">
    <property type="nucleotide sequence ID" value="NZ_FQZV01000021.1"/>
</dbReference>
<organism evidence="1 2">
    <name type="scientific">Geosporobacter subterraneus DSM 17957</name>
    <dbReference type="NCBI Taxonomy" id="1121919"/>
    <lineage>
        <taxon>Bacteria</taxon>
        <taxon>Bacillati</taxon>
        <taxon>Bacillota</taxon>
        <taxon>Clostridia</taxon>
        <taxon>Peptostreptococcales</taxon>
        <taxon>Thermotaleaceae</taxon>
        <taxon>Geosporobacter</taxon>
    </lineage>
</organism>
<evidence type="ECO:0000313" key="1">
    <source>
        <dbReference type="EMBL" id="SHJ33670.1"/>
    </source>
</evidence>
<dbReference type="OrthoDB" id="1707428at2"/>
<dbReference type="Proteomes" id="UP000184536">
    <property type="component" value="Unassembled WGS sequence"/>
</dbReference>
<dbReference type="EMBL" id="FQZV01000021">
    <property type="protein sequence ID" value="SHJ33670.1"/>
    <property type="molecule type" value="Genomic_DNA"/>
</dbReference>
<proteinExistence type="predicted"/>
<reference evidence="2" key="1">
    <citation type="submission" date="2016-11" db="EMBL/GenBank/DDBJ databases">
        <authorList>
            <person name="Varghese N."/>
            <person name="Submissions S."/>
        </authorList>
    </citation>
    <scope>NUCLEOTIDE SEQUENCE [LARGE SCALE GENOMIC DNA]</scope>
    <source>
        <strain evidence="2">DSM 17957</strain>
    </source>
</reference>
<dbReference type="STRING" id="1121919.SAMN02745975_01851"/>
<name>A0A1M6IGX2_9FIRM</name>
<gene>
    <name evidence="1" type="ORF">SAMN02745975_01851</name>
</gene>